<reference evidence="1 2" key="1">
    <citation type="journal article" date="2019" name="Sci. Rep.">
        <title>Orb-weaving spider Araneus ventricosus genome elucidates the spidroin gene catalogue.</title>
        <authorList>
            <person name="Kono N."/>
            <person name="Nakamura H."/>
            <person name="Ohtoshi R."/>
            <person name="Moran D.A.P."/>
            <person name="Shinohara A."/>
            <person name="Yoshida Y."/>
            <person name="Fujiwara M."/>
            <person name="Mori M."/>
            <person name="Tomita M."/>
            <person name="Arakawa K."/>
        </authorList>
    </citation>
    <scope>NUCLEOTIDE SEQUENCE [LARGE SCALE GENOMIC DNA]</scope>
</reference>
<sequence>MREAITCCFNSIECDFPVIDLTNLSCDQKYLLDICTVISFDAGSSELEKRQPGTLNLARWLTTTNRILMLYILTSNPSNELITLAAFILRVYAPSYFRIKFHHSTKNGARHLWHFISSSRYLPKKYRDKFEPVISRNAYFASPENILLDMLTDERCHIRTLAARRIIKAREIGPNGNCVRRFAIPAVNFRATDLLRYH</sequence>
<dbReference type="EMBL" id="BGPR01000060">
    <property type="protein sequence ID" value="GBL88518.1"/>
    <property type="molecule type" value="Genomic_DNA"/>
</dbReference>
<dbReference type="PANTHER" id="PTHR46409:SF1">
    <property type="entry name" value="HTH PSQ-TYPE DOMAIN-CONTAINING PROTEIN"/>
    <property type="match status" value="1"/>
</dbReference>
<keyword evidence="2" id="KW-1185">Reference proteome</keyword>
<dbReference type="AlphaFoldDB" id="A0A4Y2B912"/>
<dbReference type="OrthoDB" id="6773164at2759"/>
<proteinExistence type="predicted"/>
<accession>A0A4Y2B912</accession>
<dbReference type="Proteomes" id="UP000499080">
    <property type="component" value="Unassembled WGS sequence"/>
</dbReference>
<evidence type="ECO:0000313" key="1">
    <source>
        <dbReference type="EMBL" id="GBL88518.1"/>
    </source>
</evidence>
<organism evidence="1 2">
    <name type="scientific">Araneus ventricosus</name>
    <name type="common">Orbweaver spider</name>
    <name type="synonym">Epeira ventricosa</name>
    <dbReference type="NCBI Taxonomy" id="182803"/>
    <lineage>
        <taxon>Eukaryota</taxon>
        <taxon>Metazoa</taxon>
        <taxon>Ecdysozoa</taxon>
        <taxon>Arthropoda</taxon>
        <taxon>Chelicerata</taxon>
        <taxon>Arachnida</taxon>
        <taxon>Araneae</taxon>
        <taxon>Araneomorphae</taxon>
        <taxon>Entelegynae</taxon>
        <taxon>Araneoidea</taxon>
        <taxon>Araneidae</taxon>
        <taxon>Araneus</taxon>
    </lineage>
</organism>
<gene>
    <name evidence="1" type="ORF">AVEN_159103_1</name>
</gene>
<dbReference type="PANTHER" id="PTHR46409">
    <property type="entry name" value="HTH PSQ-TYPE DOMAIN-CONTAINING PROTEIN"/>
    <property type="match status" value="1"/>
</dbReference>
<evidence type="ECO:0000313" key="2">
    <source>
        <dbReference type="Proteomes" id="UP000499080"/>
    </source>
</evidence>
<protein>
    <submittedName>
        <fullName evidence="1">Uncharacterized protein</fullName>
    </submittedName>
</protein>
<name>A0A4Y2B912_ARAVE</name>
<comment type="caution">
    <text evidence="1">The sequence shown here is derived from an EMBL/GenBank/DDBJ whole genome shotgun (WGS) entry which is preliminary data.</text>
</comment>